<keyword evidence="4 9" id="KW-0808">Transferase</keyword>
<dbReference type="SUPFAM" id="SSF47384">
    <property type="entry name" value="Homodimeric domain of signal transducing histidine kinase"/>
    <property type="match status" value="1"/>
</dbReference>
<evidence type="ECO:0000256" key="5">
    <source>
        <dbReference type="ARBA" id="ARBA00023012"/>
    </source>
</evidence>
<accession>A0A7S8EDH2</accession>
<dbReference type="CDD" id="cd00075">
    <property type="entry name" value="HATPase"/>
    <property type="match status" value="1"/>
</dbReference>
<dbReference type="Pfam" id="PF00512">
    <property type="entry name" value="HisKA"/>
    <property type="match status" value="1"/>
</dbReference>
<dbReference type="KEGG" id="pmet:G4Y79_10220"/>
<dbReference type="CDD" id="cd17574">
    <property type="entry name" value="REC_OmpR"/>
    <property type="match status" value="1"/>
</dbReference>
<sequence length="385" mass="43057">MAEQLKKPNNHTQRPSRILVVDDDTMMRNLMYHLLKRYYLVDSVNNAKAAMEILQETEYDLLLLDVMMPGMNGLQLLSYLRAQPEYADLPVIIVTAMGGNDDIVRGLKLGANDYIIKPADTEVVLARVRTQITLKRALDENKQVMRELETVSELRTRLFRIAAHDLKNPLHNISLATNVLHSIAAEVDGVDSVLNNVQESVKTMDSILSAFLDVMAIQTGKLDFKMDELAMDVVVEQVTSQNRIAAYNKNIKLNVHDIHGIFVADFDRMVQIVGNLVSNAIKYSPFNSSIDIWTEEVNGFIRLCVRDQGPGVKEEERGKLFQEFSRTSNQPTGNEHSSGLGLWIIKQLVHHFGGAVGADFPPEGGSIFWVSVPVSEPQQIAQSAC</sequence>
<dbReference type="InterPro" id="IPR011006">
    <property type="entry name" value="CheY-like_superfamily"/>
</dbReference>
<dbReference type="CDD" id="cd00082">
    <property type="entry name" value="HisKA"/>
    <property type="match status" value="1"/>
</dbReference>
<protein>
    <recommendedName>
        <fullName evidence="2">histidine kinase</fullName>
        <ecNumber evidence="2">2.7.13.3</ecNumber>
    </recommendedName>
</protein>
<dbReference type="Gene3D" id="3.30.565.10">
    <property type="entry name" value="Histidine kinase-like ATPase, C-terminal domain"/>
    <property type="match status" value="1"/>
</dbReference>
<dbReference type="SMART" id="SM00448">
    <property type="entry name" value="REC"/>
    <property type="match status" value="1"/>
</dbReference>
<dbReference type="SMART" id="SM00388">
    <property type="entry name" value="HisKA"/>
    <property type="match status" value="1"/>
</dbReference>
<dbReference type="EMBL" id="CP062983">
    <property type="protein sequence ID" value="QPC84728.1"/>
    <property type="molecule type" value="Genomic_DNA"/>
</dbReference>
<gene>
    <name evidence="9" type="ORF">G4Y79_10220</name>
</gene>
<evidence type="ECO:0000256" key="3">
    <source>
        <dbReference type="ARBA" id="ARBA00022553"/>
    </source>
</evidence>
<feature type="domain" description="Histidine kinase" evidence="7">
    <location>
        <begin position="161"/>
        <end position="376"/>
    </location>
</feature>
<dbReference type="Pfam" id="PF00072">
    <property type="entry name" value="Response_reg"/>
    <property type="match status" value="1"/>
</dbReference>
<dbReference type="PANTHER" id="PTHR43547">
    <property type="entry name" value="TWO-COMPONENT HISTIDINE KINASE"/>
    <property type="match status" value="1"/>
</dbReference>
<dbReference type="PANTHER" id="PTHR43547:SF2">
    <property type="entry name" value="HYBRID SIGNAL TRANSDUCTION HISTIDINE KINASE C"/>
    <property type="match status" value="1"/>
</dbReference>
<evidence type="ECO:0000256" key="1">
    <source>
        <dbReference type="ARBA" id="ARBA00000085"/>
    </source>
</evidence>
<evidence type="ECO:0000259" key="7">
    <source>
        <dbReference type="PROSITE" id="PS50109"/>
    </source>
</evidence>
<dbReference type="EC" id="2.7.13.3" evidence="2"/>
<dbReference type="Gene3D" id="1.10.287.130">
    <property type="match status" value="1"/>
</dbReference>
<dbReference type="SUPFAM" id="SSF55874">
    <property type="entry name" value="ATPase domain of HSP90 chaperone/DNA topoisomerase II/histidine kinase"/>
    <property type="match status" value="1"/>
</dbReference>
<dbReference type="PROSITE" id="PS50109">
    <property type="entry name" value="HIS_KIN"/>
    <property type="match status" value="1"/>
</dbReference>
<dbReference type="Pfam" id="PF02518">
    <property type="entry name" value="HATPase_c"/>
    <property type="match status" value="1"/>
</dbReference>
<organism evidence="9 10">
    <name type="scientific">Phototrophicus methaneseepsis</name>
    <dbReference type="NCBI Taxonomy" id="2710758"/>
    <lineage>
        <taxon>Bacteria</taxon>
        <taxon>Bacillati</taxon>
        <taxon>Chloroflexota</taxon>
        <taxon>Candidatus Thermofontia</taxon>
        <taxon>Phototrophicales</taxon>
        <taxon>Phototrophicaceae</taxon>
        <taxon>Phototrophicus</taxon>
    </lineage>
</organism>
<dbReference type="InterPro" id="IPR036890">
    <property type="entry name" value="HATPase_C_sf"/>
</dbReference>
<evidence type="ECO:0000256" key="2">
    <source>
        <dbReference type="ARBA" id="ARBA00012438"/>
    </source>
</evidence>
<dbReference type="InterPro" id="IPR003594">
    <property type="entry name" value="HATPase_dom"/>
</dbReference>
<dbReference type="AlphaFoldDB" id="A0A7S8EDH2"/>
<evidence type="ECO:0000256" key="6">
    <source>
        <dbReference type="PROSITE-ProRule" id="PRU00169"/>
    </source>
</evidence>
<dbReference type="InterPro" id="IPR003661">
    <property type="entry name" value="HisK_dim/P_dom"/>
</dbReference>
<dbReference type="PROSITE" id="PS50110">
    <property type="entry name" value="RESPONSE_REGULATORY"/>
    <property type="match status" value="1"/>
</dbReference>
<dbReference type="InterPro" id="IPR005467">
    <property type="entry name" value="His_kinase_dom"/>
</dbReference>
<dbReference type="Gene3D" id="3.40.50.2300">
    <property type="match status" value="1"/>
</dbReference>
<dbReference type="Proteomes" id="UP000594468">
    <property type="component" value="Chromosome"/>
</dbReference>
<evidence type="ECO:0000313" key="10">
    <source>
        <dbReference type="Proteomes" id="UP000594468"/>
    </source>
</evidence>
<feature type="domain" description="Response regulatory" evidence="8">
    <location>
        <begin position="17"/>
        <end position="132"/>
    </location>
</feature>
<dbReference type="PRINTS" id="PR00344">
    <property type="entry name" value="BCTRLSENSOR"/>
</dbReference>
<reference evidence="9 10" key="1">
    <citation type="submission" date="2020-02" db="EMBL/GenBank/DDBJ databases">
        <authorList>
            <person name="Zheng R.K."/>
            <person name="Sun C.M."/>
        </authorList>
    </citation>
    <scope>NUCLEOTIDE SEQUENCE [LARGE SCALE GENOMIC DNA]</scope>
    <source>
        <strain evidence="10">rifampicinis</strain>
    </source>
</reference>
<dbReference type="RefSeq" id="WP_195172791.1">
    <property type="nucleotide sequence ID" value="NZ_CP062983.1"/>
</dbReference>
<proteinExistence type="predicted"/>
<keyword evidence="4 9" id="KW-0418">Kinase</keyword>
<dbReference type="GO" id="GO:0000155">
    <property type="term" value="F:phosphorelay sensor kinase activity"/>
    <property type="evidence" value="ECO:0007669"/>
    <property type="project" value="InterPro"/>
</dbReference>
<feature type="modified residue" description="4-aspartylphosphate" evidence="6">
    <location>
        <position position="65"/>
    </location>
</feature>
<keyword evidence="5" id="KW-0902">Two-component regulatory system</keyword>
<evidence type="ECO:0000259" key="8">
    <source>
        <dbReference type="PROSITE" id="PS50110"/>
    </source>
</evidence>
<dbReference type="InterPro" id="IPR001789">
    <property type="entry name" value="Sig_transdc_resp-reg_receiver"/>
</dbReference>
<evidence type="ECO:0000313" key="9">
    <source>
        <dbReference type="EMBL" id="QPC84728.1"/>
    </source>
</evidence>
<comment type="catalytic activity">
    <reaction evidence="1">
        <text>ATP + protein L-histidine = ADP + protein N-phospho-L-histidine.</text>
        <dbReference type="EC" id="2.7.13.3"/>
    </reaction>
</comment>
<keyword evidence="3 6" id="KW-0597">Phosphoprotein</keyword>
<dbReference type="InterPro" id="IPR004358">
    <property type="entry name" value="Sig_transdc_His_kin-like_C"/>
</dbReference>
<keyword evidence="10" id="KW-1185">Reference proteome</keyword>
<name>A0A7S8EDH2_9CHLR</name>
<evidence type="ECO:0000256" key="4">
    <source>
        <dbReference type="ARBA" id="ARBA00022777"/>
    </source>
</evidence>
<dbReference type="SMART" id="SM00387">
    <property type="entry name" value="HATPase_c"/>
    <property type="match status" value="1"/>
</dbReference>
<dbReference type="InterPro" id="IPR036097">
    <property type="entry name" value="HisK_dim/P_sf"/>
</dbReference>
<dbReference type="SUPFAM" id="SSF52172">
    <property type="entry name" value="CheY-like"/>
    <property type="match status" value="1"/>
</dbReference>